<feature type="transmembrane region" description="Helical" evidence="2">
    <location>
        <begin position="1252"/>
        <end position="1274"/>
    </location>
</feature>
<feature type="transmembrane region" description="Helical" evidence="2">
    <location>
        <begin position="1187"/>
        <end position="1210"/>
    </location>
</feature>
<reference evidence="4 5" key="1">
    <citation type="submission" date="2024-02" db="EMBL/GenBank/DDBJ databases">
        <authorList>
            <person name="Chen Y."/>
            <person name="Shah S."/>
            <person name="Dougan E. K."/>
            <person name="Thang M."/>
            <person name="Chan C."/>
        </authorList>
    </citation>
    <scope>NUCLEOTIDE SEQUENCE [LARGE SCALE GENOMIC DNA]</scope>
</reference>
<dbReference type="PANTHER" id="PTHR45725">
    <property type="entry name" value="FORMIN HOMOLOGY 2 FAMILY MEMBER"/>
    <property type="match status" value="1"/>
</dbReference>
<evidence type="ECO:0000313" key="4">
    <source>
        <dbReference type="EMBL" id="CAK9018677.1"/>
    </source>
</evidence>
<feature type="region of interest" description="Disordered" evidence="1">
    <location>
        <begin position="1295"/>
        <end position="1325"/>
    </location>
</feature>
<feature type="transmembrane region" description="Helical" evidence="2">
    <location>
        <begin position="474"/>
        <end position="492"/>
    </location>
</feature>
<evidence type="ECO:0008006" key="6">
    <source>
        <dbReference type="Google" id="ProtNLM"/>
    </source>
</evidence>
<feature type="transmembrane region" description="Helical" evidence="2">
    <location>
        <begin position="374"/>
        <end position="398"/>
    </location>
</feature>
<dbReference type="PANTHER" id="PTHR45725:SF18">
    <property type="entry name" value="ORC1-LIKE AAA ATPASE DOMAIN-CONTAINING PROTEIN"/>
    <property type="match status" value="1"/>
</dbReference>
<keyword evidence="2" id="KW-1133">Transmembrane helix</keyword>
<feature type="region of interest" description="Disordered" evidence="1">
    <location>
        <begin position="29"/>
        <end position="60"/>
    </location>
</feature>
<feature type="compositionally biased region" description="Low complexity" evidence="1">
    <location>
        <begin position="35"/>
        <end position="60"/>
    </location>
</feature>
<dbReference type="EMBL" id="CAXAMN010006669">
    <property type="protein sequence ID" value="CAK9018677.1"/>
    <property type="molecule type" value="Genomic_DNA"/>
</dbReference>
<feature type="transmembrane region" description="Helical" evidence="2">
    <location>
        <begin position="1154"/>
        <end position="1175"/>
    </location>
</feature>
<feature type="compositionally biased region" description="Pro residues" evidence="1">
    <location>
        <begin position="1295"/>
        <end position="1314"/>
    </location>
</feature>
<feature type="compositionally biased region" description="Low complexity" evidence="1">
    <location>
        <begin position="1315"/>
        <end position="1325"/>
    </location>
</feature>
<organism evidence="4 5">
    <name type="scientific">Durusdinium trenchii</name>
    <dbReference type="NCBI Taxonomy" id="1381693"/>
    <lineage>
        <taxon>Eukaryota</taxon>
        <taxon>Sar</taxon>
        <taxon>Alveolata</taxon>
        <taxon>Dinophyceae</taxon>
        <taxon>Suessiales</taxon>
        <taxon>Symbiodiniaceae</taxon>
        <taxon>Durusdinium</taxon>
    </lineage>
</organism>
<feature type="transmembrane region" description="Helical" evidence="2">
    <location>
        <begin position="806"/>
        <end position="831"/>
    </location>
</feature>
<evidence type="ECO:0000256" key="2">
    <source>
        <dbReference type="SAM" id="Phobius"/>
    </source>
</evidence>
<feature type="transmembrane region" description="Helical" evidence="2">
    <location>
        <begin position="552"/>
        <end position="572"/>
    </location>
</feature>
<keyword evidence="5" id="KW-1185">Reference proteome</keyword>
<keyword evidence="2" id="KW-0812">Transmembrane</keyword>
<dbReference type="InterPro" id="IPR051425">
    <property type="entry name" value="Formin_Homology"/>
</dbReference>
<feature type="signal peptide" evidence="3">
    <location>
        <begin position="1"/>
        <end position="24"/>
    </location>
</feature>
<proteinExistence type="predicted"/>
<dbReference type="Proteomes" id="UP001642484">
    <property type="component" value="Unassembled WGS sequence"/>
</dbReference>
<feature type="transmembrane region" description="Helical" evidence="2">
    <location>
        <begin position="433"/>
        <end position="453"/>
    </location>
</feature>
<accession>A0ABP0JWC3</accession>
<feature type="transmembrane region" description="Helical" evidence="2">
    <location>
        <begin position="328"/>
        <end position="348"/>
    </location>
</feature>
<keyword evidence="3" id="KW-0732">Signal</keyword>
<feature type="transmembrane region" description="Helical" evidence="2">
    <location>
        <begin position="1442"/>
        <end position="1462"/>
    </location>
</feature>
<evidence type="ECO:0000313" key="5">
    <source>
        <dbReference type="Proteomes" id="UP001642484"/>
    </source>
</evidence>
<feature type="chain" id="PRO_5045081376" description="EGF-like domain-containing protein" evidence="3">
    <location>
        <begin position="25"/>
        <end position="1628"/>
    </location>
</feature>
<comment type="caution">
    <text evidence="4">The sequence shown here is derived from an EMBL/GenBank/DDBJ whole genome shotgun (WGS) entry which is preliminary data.</text>
</comment>
<feature type="transmembrane region" description="Helical" evidence="2">
    <location>
        <begin position="1373"/>
        <end position="1392"/>
    </location>
</feature>
<sequence>MRRARAALTVILLSMILALHGCGSTREPPAFPLPTTATTTSWTNTSTTETQTTQADLSVSKASVTTSSSVPAIPYCRCEFQDSGTSPREQCETGLGHPCDSDSERKGACFEEGRLCEASYGCTAWPSFRDLNLMCNEAPTAEACLEQEACHYRQPSLTFRMACKSKGIYAHSPEANDRCQSLTDQGKGVCNNQYLCHWTIDVPEASPCKNNGIYRGCVGVDEALSKSCAIFDTNTSCDEEHSGLCQWQGSCECPSEFHGDQCAEERVQFKNHSGCIMDQSDIPTCKGLVIAAASSDAQSFCSDHQDCTIWKRVKRMVGHMRDVEIGQMLVDVIAACCMLAFVLIKYSYKHGKKKAEKKQDDTEKEDQKFLRTQYFLFACCVSFLVDLFLEGFLLFYLLNAAWVVTKLREAMCFTRNSDADDWLAGVTKSLHTSVWLVIIQMFVAVGGVGVELYQIQDEIKQTLEPDSDQFRDKACCSYSMLLLLVSIALHWVELFMTLANFIQSTAPFLGMIHRIELRALQEMAGHVCYVRHPSLPETSATGVGWPHPARDIVLPFLVVFLFFLLATFLTWYTSEHGVPQWSCARFRTSDWWHPKPPPPPPPAPAETLQIEVIVPPSVSAEIEVSPPRRLETLAAPADQADLPVTLVTAKAEVEAAVCSQGAQDQGTSPIPEPPNTMLVTFSCTPDAPDLNQIAPDSDGTELRQLACDSTTSFLATRRFYKLGGSDSATGPLNRPAHGEPPMLPPMSRQRAPVKLGLVVVNLRAAAQTTMALAITFTVLVVLGIGICALIAAVGARRQADWAPRKLVRYGVRIIFIFCICSLCCWIAFAAYSAEMSCESLATLQPDVCPVWSVESTGFSAEECCGTTTTTTTDLHIVIASNVTTTTVTVTTTITATMIPYCECQSEAPEARLQCETGAGAVCDASTHPSVCFDEHRLCEVIVSMRCITRPEFTAGSADCSGYLTQATCDEQAACYYHVPSLKFRAGCRGAGVNRKNAHADAVCGGYTNHGRERCNIQEICHWTVEPDWNKPCKNEGIRVGCVGAKKSLDSGCAIYDTQSECQSQSLLGICEWPKLCECPTEYFGEECEEERTQFEPQNDTCVELASQPWVCKGLVIASSREDAQTLCSDKQDCTTWKELKDTVGQLRAIDLGSIVLHGIAVLATSLCFLVALERYQINQIRWFEDKSVCLTISILASFVVDLVLGIVRLMDVISLTGDPHDPGILEVIGQALCFSNNSSVLTILGLLADHRLAWAIAQLALSGLSFLLACYTACRKDPTAPVQLTAVVEFATEASPPPVSAAPVPAPSAEPPPEAAEASGADAPPPATAAAAAVAVAHGGTPMEPMWRRSLRCMRGVITNEQRQAFRAHWDELLLLGLSFLLFVLGLFVFFLNTNQIIIMIQRIELAALQSKPMSEGDLCYVRHPDLPQTSPAGVPWYSHHVLLLIALPACLMLLLFSRAAWVLSFRRSLIRTIPGAPADQDVWRAVVNHQVTRSIESSMREEQNAGAAAAAAAVASQAVADRQAARRREAASDMILEVPDSSSPSGRPAVHVQLLRMQANPGPAMAPMQPGMRPMEPGMRPMDPGMSPMDPGMSPMQLGMSPMQLGMSPMQPGMSHWGMPGPPPRRW</sequence>
<evidence type="ECO:0000256" key="1">
    <source>
        <dbReference type="SAM" id="MobiDB-lite"/>
    </source>
</evidence>
<evidence type="ECO:0000256" key="3">
    <source>
        <dbReference type="SAM" id="SignalP"/>
    </source>
</evidence>
<name>A0ABP0JWC3_9DINO</name>
<feature type="transmembrane region" description="Helical" evidence="2">
    <location>
        <begin position="772"/>
        <end position="794"/>
    </location>
</feature>
<protein>
    <recommendedName>
        <fullName evidence="6">EGF-like domain-containing protein</fullName>
    </recommendedName>
</protein>
<gene>
    <name evidence="4" type="ORF">CCMP2556_LOCUS13362</name>
</gene>
<keyword evidence="2" id="KW-0472">Membrane</keyword>